<dbReference type="Pfam" id="PF00465">
    <property type="entry name" value="Fe-ADH"/>
    <property type="match status" value="1"/>
</dbReference>
<dbReference type="Gene3D" id="3.40.50.1970">
    <property type="match status" value="1"/>
</dbReference>
<dbReference type="InterPro" id="IPR001670">
    <property type="entry name" value="ADH_Fe/GldA"/>
</dbReference>
<dbReference type="Pfam" id="PF25137">
    <property type="entry name" value="ADH_Fe_C"/>
    <property type="match status" value="1"/>
</dbReference>
<evidence type="ECO:0000259" key="4">
    <source>
        <dbReference type="Pfam" id="PF25137"/>
    </source>
</evidence>
<sequence>MPTFRYANPPVIHWGPGCVAAGLPGELGRLGAGRVLLVTTRSAVADPALAPAVEAILGERLAGRAVVGQHAPVGEVMAAAEAARDLRADALVSLGGGSPVDAAKAVAFSLATGLDLRAPDAPARAREATVGPVLPHLALPTTLSVAELSSSAGFSAEGTREKVGVSAPALCPAAVLYDARLAVRTPVPLWLSTGVRAVDHAAETLLAEGEHPLPDAAALDGLRRLAAALPAVRARPGDEAARTECQLGAWLTYLLPGPAARGLSHTLGKRLGSRHGIPHGVTSCLLLPHVLRYLAPRAPGPLARIAAALGAPDAAGGVAALLDRLGVPRRLSEFGLSDADLVEAARPLATAALPLEDLVGILRAAS</sequence>
<dbReference type="RefSeq" id="WP_248343256.1">
    <property type="nucleotide sequence ID" value="NZ_AP025592.1"/>
</dbReference>
<dbReference type="PANTHER" id="PTHR11496">
    <property type="entry name" value="ALCOHOL DEHYDROGENASE"/>
    <property type="match status" value="1"/>
</dbReference>
<name>A0ABM7XFQ3_9BACT</name>
<evidence type="ECO:0000256" key="2">
    <source>
        <dbReference type="ARBA" id="ARBA00023002"/>
    </source>
</evidence>
<feature type="domain" description="Alcohol dehydrogenase iron-type/glycerol dehydrogenase GldA" evidence="3">
    <location>
        <begin position="9"/>
        <end position="178"/>
    </location>
</feature>
<organism evidence="5 6">
    <name type="scientific">Anaeromyxobacter paludicola</name>
    <dbReference type="NCBI Taxonomy" id="2918171"/>
    <lineage>
        <taxon>Bacteria</taxon>
        <taxon>Pseudomonadati</taxon>
        <taxon>Myxococcota</taxon>
        <taxon>Myxococcia</taxon>
        <taxon>Myxococcales</taxon>
        <taxon>Cystobacterineae</taxon>
        <taxon>Anaeromyxobacteraceae</taxon>
        <taxon>Anaeromyxobacter</taxon>
    </lineage>
</organism>
<keyword evidence="6" id="KW-1185">Reference proteome</keyword>
<evidence type="ECO:0000259" key="3">
    <source>
        <dbReference type="Pfam" id="PF00465"/>
    </source>
</evidence>
<evidence type="ECO:0000256" key="1">
    <source>
        <dbReference type="ARBA" id="ARBA00007358"/>
    </source>
</evidence>
<feature type="domain" description="Fe-containing alcohol dehydrogenase-like C-terminal" evidence="4">
    <location>
        <begin position="192"/>
        <end position="346"/>
    </location>
</feature>
<dbReference type="Proteomes" id="UP001162734">
    <property type="component" value="Chromosome"/>
</dbReference>
<gene>
    <name evidence="5" type="ORF">AMPC_38430</name>
</gene>
<proteinExistence type="inferred from homology"/>
<evidence type="ECO:0000313" key="5">
    <source>
        <dbReference type="EMBL" id="BDG10730.1"/>
    </source>
</evidence>
<keyword evidence="2" id="KW-0560">Oxidoreductase</keyword>
<dbReference type="EMBL" id="AP025592">
    <property type="protein sequence ID" value="BDG10730.1"/>
    <property type="molecule type" value="Genomic_DNA"/>
</dbReference>
<dbReference type="InterPro" id="IPR056798">
    <property type="entry name" value="ADH_Fe_C"/>
</dbReference>
<dbReference type="PANTHER" id="PTHR11496:SF102">
    <property type="entry name" value="ALCOHOL DEHYDROGENASE 4"/>
    <property type="match status" value="1"/>
</dbReference>
<protein>
    <submittedName>
        <fullName evidence="5">Maleylacetate reductase</fullName>
    </submittedName>
</protein>
<dbReference type="SUPFAM" id="SSF56796">
    <property type="entry name" value="Dehydroquinate synthase-like"/>
    <property type="match status" value="1"/>
</dbReference>
<accession>A0ABM7XFQ3</accession>
<comment type="similarity">
    <text evidence="1">Belongs to the iron-containing alcohol dehydrogenase family.</text>
</comment>
<dbReference type="Gene3D" id="1.20.1090.10">
    <property type="entry name" value="Dehydroquinate synthase-like - alpha domain"/>
    <property type="match status" value="1"/>
</dbReference>
<reference evidence="6" key="1">
    <citation type="journal article" date="2022" name="Int. J. Syst. Evol. Microbiol.">
        <title>Anaeromyxobacter oryzae sp. nov., Anaeromyxobacter diazotrophicus sp. nov. and Anaeromyxobacter paludicola sp. nov., isolated from paddy soils.</title>
        <authorList>
            <person name="Itoh H."/>
            <person name="Xu Z."/>
            <person name="Mise K."/>
            <person name="Masuda Y."/>
            <person name="Ushijima N."/>
            <person name="Hayakawa C."/>
            <person name="Shiratori Y."/>
            <person name="Senoo K."/>
        </authorList>
    </citation>
    <scope>NUCLEOTIDE SEQUENCE [LARGE SCALE GENOMIC DNA]</scope>
    <source>
        <strain evidence="6">Red630</strain>
    </source>
</reference>
<dbReference type="InterPro" id="IPR039697">
    <property type="entry name" value="Alcohol_dehydrogenase_Fe"/>
</dbReference>
<evidence type="ECO:0000313" key="6">
    <source>
        <dbReference type="Proteomes" id="UP001162734"/>
    </source>
</evidence>